<keyword evidence="1" id="KW-0812">Transmembrane</keyword>
<feature type="transmembrane region" description="Helical" evidence="1">
    <location>
        <begin position="84"/>
        <end position="104"/>
    </location>
</feature>
<evidence type="ECO:0008006" key="4">
    <source>
        <dbReference type="Google" id="ProtNLM"/>
    </source>
</evidence>
<evidence type="ECO:0000313" key="2">
    <source>
        <dbReference type="EMBL" id="BDC99201.1"/>
    </source>
</evidence>
<dbReference type="Proteomes" id="UP001354989">
    <property type="component" value="Chromosome"/>
</dbReference>
<keyword evidence="1" id="KW-1133">Transmembrane helix</keyword>
<dbReference type="EMBL" id="AP025292">
    <property type="protein sequence ID" value="BDC99201.1"/>
    <property type="molecule type" value="Genomic_DNA"/>
</dbReference>
<sequence>MINQLKRFGRELRVGIPFLWLGLIIGLSFVHNTVSAKAMKADLTVDLMGAGKMVFTSLNKMEIYLAIVFAVSIFFAIPKAKVFWTYILIVLILIFQSIRFLPEISGYWLDSLKMIAHGKSTLEFWYFSLELVKSFLLLLTGFFALKEIR</sequence>
<reference evidence="2 3" key="1">
    <citation type="submission" date="2021-12" db="EMBL/GenBank/DDBJ databases">
        <title>Genome sequencing of bacteria with rrn-lacking chromosome and rrn-plasmid.</title>
        <authorList>
            <person name="Anda M."/>
            <person name="Iwasaki W."/>
        </authorList>
    </citation>
    <scope>NUCLEOTIDE SEQUENCE [LARGE SCALE GENOMIC DNA]</scope>
    <source>
        <strain evidence="2 3">NBRC 101262</strain>
    </source>
</reference>
<name>A0ABM7VE25_9BACT</name>
<feature type="transmembrane region" description="Helical" evidence="1">
    <location>
        <begin position="12"/>
        <end position="30"/>
    </location>
</feature>
<proteinExistence type="predicted"/>
<gene>
    <name evidence="2" type="ORF">PEPS_14820</name>
</gene>
<accession>A0ABM7VE25</accession>
<keyword evidence="1" id="KW-0472">Membrane</keyword>
<evidence type="ECO:0000256" key="1">
    <source>
        <dbReference type="SAM" id="Phobius"/>
    </source>
</evidence>
<protein>
    <recommendedName>
        <fullName evidence="4">DUF4149 domain-containing protein</fullName>
    </recommendedName>
</protein>
<evidence type="ECO:0000313" key="3">
    <source>
        <dbReference type="Proteomes" id="UP001354989"/>
    </source>
</evidence>
<organism evidence="2 3">
    <name type="scientific">Persicobacter psychrovividus</name>
    <dbReference type="NCBI Taxonomy" id="387638"/>
    <lineage>
        <taxon>Bacteria</taxon>
        <taxon>Pseudomonadati</taxon>
        <taxon>Bacteroidota</taxon>
        <taxon>Cytophagia</taxon>
        <taxon>Cytophagales</taxon>
        <taxon>Persicobacteraceae</taxon>
        <taxon>Persicobacter</taxon>
    </lineage>
</organism>
<feature type="transmembrane region" description="Helical" evidence="1">
    <location>
        <begin position="61"/>
        <end position="77"/>
    </location>
</feature>
<feature type="transmembrane region" description="Helical" evidence="1">
    <location>
        <begin position="124"/>
        <end position="145"/>
    </location>
</feature>
<keyword evidence="3" id="KW-1185">Reference proteome</keyword>